<dbReference type="PROSITE" id="PS51371">
    <property type="entry name" value="CBS"/>
    <property type="match status" value="2"/>
</dbReference>
<dbReference type="GO" id="GO:0005975">
    <property type="term" value="P:carbohydrate metabolic process"/>
    <property type="evidence" value="ECO:0007669"/>
    <property type="project" value="InterPro"/>
</dbReference>
<feature type="site" description="Catalytically relevant" evidence="6">
    <location>
        <position position="61"/>
    </location>
</feature>
<evidence type="ECO:0000313" key="10">
    <source>
        <dbReference type="EMBL" id="MBO0937134.1"/>
    </source>
</evidence>
<dbReference type="GO" id="GO:0019146">
    <property type="term" value="F:arabinose-5-phosphate isomerase activity"/>
    <property type="evidence" value="ECO:0007669"/>
    <property type="project" value="UniProtKB-ARBA"/>
</dbReference>
<feature type="domain" description="CBS" evidence="8">
    <location>
        <begin position="213"/>
        <end position="269"/>
    </location>
</feature>
<evidence type="ECO:0000256" key="3">
    <source>
        <dbReference type="ARBA" id="ARBA00023122"/>
    </source>
</evidence>
<keyword evidence="5" id="KW-0479">Metal-binding</keyword>
<dbReference type="InterPro" id="IPR046342">
    <property type="entry name" value="CBS_dom_sf"/>
</dbReference>
<evidence type="ECO:0000256" key="5">
    <source>
        <dbReference type="PIRSR" id="PIRSR004692-2"/>
    </source>
</evidence>
<dbReference type="SUPFAM" id="SSF53697">
    <property type="entry name" value="SIS domain"/>
    <property type="match status" value="1"/>
</dbReference>
<dbReference type="EMBL" id="JAFMYV010000005">
    <property type="protein sequence ID" value="MBO0937134.1"/>
    <property type="molecule type" value="Genomic_DNA"/>
</dbReference>
<dbReference type="InterPro" id="IPR035474">
    <property type="entry name" value="SIS_Kpsf"/>
</dbReference>
<accession>A0A939K394</accession>
<dbReference type="InterPro" id="IPR050986">
    <property type="entry name" value="GutQ/KpsF_isomerases"/>
</dbReference>
<dbReference type="GO" id="GO:0097367">
    <property type="term" value="F:carbohydrate derivative binding"/>
    <property type="evidence" value="ECO:0007669"/>
    <property type="project" value="InterPro"/>
</dbReference>
<feature type="site" description="Catalytically relevant" evidence="6">
    <location>
        <position position="113"/>
    </location>
</feature>
<evidence type="ECO:0000256" key="6">
    <source>
        <dbReference type="PIRSR" id="PIRSR004692-3"/>
    </source>
</evidence>
<dbReference type="InterPro" id="IPR001347">
    <property type="entry name" value="SIS_dom"/>
</dbReference>
<protein>
    <submittedName>
        <fullName evidence="10">KpsF/GutQ family sugar-phosphate isomerase</fullName>
    </submittedName>
</protein>
<evidence type="ECO:0000256" key="4">
    <source>
        <dbReference type="PIRNR" id="PIRNR004692"/>
    </source>
</evidence>
<dbReference type="Proteomes" id="UP000664034">
    <property type="component" value="Unassembled WGS sequence"/>
</dbReference>
<evidence type="ECO:0000259" key="8">
    <source>
        <dbReference type="PROSITE" id="PS51371"/>
    </source>
</evidence>
<evidence type="ECO:0000313" key="11">
    <source>
        <dbReference type="Proteomes" id="UP000664034"/>
    </source>
</evidence>
<dbReference type="CDD" id="cd04604">
    <property type="entry name" value="CBS_pair_SIS_assoc"/>
    <property type="match status" value="1"/>
</dbReference>
<dbReference type="Pfam" id="PF01380">
    <property type="entry name" value="SIS"/>
    <property type="match status" value="1"/>
</dbReference>
<evidence type="ECO:0000256" key="7">
    <source>
        <dbReference type="PROSITE-ProRule" id="PRU00703"/>
    </source>
</evidence>
<keyword evidence="2" id="KW-0677">Repeat</keyword>
<dbReference type="GO" id="GO:0046872">
    <property type="term" value="F:metal ion binding"/>
    <property type="evidence" value="ECO:0007669"/>
    <property type="project" value="UniProtKB-KW"/>
</dbReference>
<feature type="domain" description="SIS" evidence="9">
    <location>
        <begin position="43"/>
        <end position="186"/>
    </location>
</feature>
<keyword evidence="11" id="KW-1185">Reference proteome</keyword>
<evidence type="ECO:0000256" key="1">
    <source>
        <dbReference type="ARBA" id="ARBA00008165"/>
    </source>
</evidence>
<feature type="domain" description="CBS" evidence="8">
    <location>
        <begin position="278"/>
        <end position="329"/>
    </location>
</feature>
<dbReference type="AlphaFoldDB" id="A0A939K394"/>
<keyword evidence="5" id="KW-0862">Zinc</keyword>
<feature type="binding site" evidence="5">
    <location>
        <position position="84"/>
    </location>
    <ligand>
        <name>Zn(2+)</name>
        <dbReference type="ChEBI" id="CHEBI:29105"/>
    </ligand>
</feature>
<feature type="site" description="Catalytically relevant" evidence="6">
    <location>
        <position position="154"/>
    </location>
</feature>
<dbReference type="InterPro" id="IPR004800">
    <property type="entry name" value="KdsD/KpsF-type"/>
</dbReference>
<comment type="similarity">
    <text evidence="1 4">Belongs to the SIS family. GutQ/KpsF subfamily.</text>
</comment>
<proteinExistence type="inferred from homology"/>
<feature type="site" description="Catalytically relevant" evidence="6">
    <location>
        <position position="195"/>
    </location>
</feature>
<sequence length="329" mass="34370">MTKSTTNPVAKSSLVAVARQVLLAEADAIRAAVEGVGEGFDRCAAAILDLPGRVVITGVGKSALIGQKIVATLNSTGTPALFMHAADAIHGDLGMVQADDMVLAISKSGNTPEIKVLVPLIHRTGAKLIALVSEAGSYLARQADYVLLAPAPHEADPLNLAPTTSTTVALAMGDALAIALLTARGFTRQDFARNHPGGSLGKKLYLKIADLYPNNGCPCVGAEASIHDTMLTMSAGRLGAAGVVDASGSLLGVITDGDVRRMVSRHDDYRHLCARDIMTPNPIYVSPDDYAVAALEVMQTRNITQVLVAENGNLVGFVHLHDLLREGLV</sequence>
<dbReference type="NCBIfam" id="TIGR00393">
    <property type="entry name" value="kpsF"/>
    <property type="match status" value="1"/>
</dbReference>
<reference evidence="10" key="1">
    <citation type="submission" date="2021-03" db="EMBL/GenBank/DDBJ databases">
        <title>Fibrella sp. HMF5335 genome sequencing and assembly.</title>
        <authorList>
            <person name="Kang H."/>
            <person name="Kim H."/>
            <person name="Bae S."/>
            <person name="Joh K."/>
        </authorList>
    </citation>
    <scope>NUCLEOTIDE SEQUENCE</scope>
    <source>
        <strain evidence="10">HMF5335</strain>
    </source>
</reference>
<dbReference type="Gene3D" id="3.10.580.10">
    <property type="entry name" value="CBS-domain"/>
    <property type="match status" value="1"/>
</dbReference>
<evidence type="ECO:0000259" key="9">
    <source>
        <dbReference type="PROSITE" id="PS51464"/>
    </source>
</evidence>
<dbReference type="Pfam" id="PF00571">
    <property type="entry name" value="CBS"/>
    <property type="match status" value="2"/>
</dbReference>
<dbReference type="GO" id="GO:1901135">
    <property type="term" value="P:carbohydrate derivative metabolic process"/>
    <property type="evidence" value="ECO:0007669"/>
    <property type="project" value="InterPro"/>
</dbReference>
<keyword evidence="10" id="KW-0413">Isomerase</keyword>
<dbReference type="Gene3D" id="3.40.50.10490">
    <property type="entry name" value="Glucose-6-phosphate isomerase like protein, domain 1"/>
    <property type="match status" value="1"/>
</dbReference>
<comment type="caution">
    <text evidence="10">The sequence shown here is derived from an EMBL/GenBank/DDBJ whole genome shotgun (WGS) entry which is preliminary data.</text>
</comment>
<name>A0A939K394_9BACT</name>
<dbReference type="PANTHER" id="PTHR42745">
    <property type="match status" value="1"/>
</dbReference>
<dbReference type="InterPro" id="IPR000644">
    <property type="entry name" value="CBS_dom"/>
</dbReference>
<dbReference type="RefSeq" id="WP_207364693.1">
    <property type="nucleotide sequence ID" value="NZ_JAFMYV010000005.1"/>
</dbReference>
<dbReference type="PANTHER" id="PTHR42745:SF1">
    <property type="entry name" value="ARABINOSE 5-PHOSPHATE ISOMERASE KDSD"/>
    <property type="match status" value="1"/>
</dbReference>
<dbReference type="FunFam" id="3.40.50.10490:FF:000011">
    <property type="entry name" value="Arabinose 5-phosphate isomerase"/>
    <property type="match status" value="1"/>
</dbReference>
<keyword evidence="3 7" id="KW-0129">CBS domain</keyword>
<dbReference type="CDD" id="cd05014">
    <property type="entry name" value="SIS_Kpsf"/>
    <property type="match status" value="1"/>
</dbReference>
<dbReference type="PIRSF" id="PIRSF004692">
    <property type="entry name" value="KdsD_KpsF"/>
    <property type="match status" value="1"/>
</dbReference>
<dbReference type="InterPro" id="IPR046348">
    <property type="entry name" value="SIS_dom_sf"/>
</dbReference>
<dbReference type="SMART" id="SM00116">
    <property type="entry name" value="CBS"/>
    <property type="match status" value="2"/>
</dbReference>
<evidence type="ECO:0000256" key="2">
    <source>
        <dbReference type="ARBA" id="ARBA00022737"/>
    </source>
</evidence>
<gene>
    <name evidence="10" type="ORF">J2I47_11305</name>
</gene>
<dbReference type="PROSITE" id="PS51464">
    <property type="entry name" value="SIS"/>
    <property type="match status" value="1"/>
</dbReference>
<organism evidence="10 11">
    <name type="scientific">Fibrella rubiginis</name>
    <dbReference type="NCBI Taxonomy" id="2817060"/>
    <lineage>
        <taxon>Bacteria</taxon>
        <taxon>Pseudomonadati</taxon>
        <taxon>Bacteroidota</taxon>
        <taxon>Cytophagia</taxon>
        <taxon>Cytophagales</taxon>
        <taxon>Spirosomataceae</taxon>
        <taxon>Fibrella</taxon>
    </lineage>
</organism>